<evidence type="ECO:0000313" key="1">
    <source>
        <dbReference type="EMBL" id="QEX17088.1"/>
    </source>
</evidence>
<dbReference type="RefSeq" id="WP_225308660.1">
    <property type="nucleotide sequence ID" value="NZ_CP042906.1"/>
</dbReference>
<gene>
    <name evidence="1" type="ORF">FRZ44_23840</name>
</gene>
<proteinExistence type="predicted"/>
<evidence type="ECO:0008006" key="3">
    <source>
        <dbReference type="Google" id="ProtNLM"/>
    </source>
</evidence>
<dbReference type="Proteomes" id="UP000326202">
    <property type="component" value="Chromosome"/>
</dbReference>
<sequence>MSIAKAPVTHPFFTIGHSTRSLDEFMGLLSEAEVTLVVDVRTVPRSRTNPQYNTESFSKALNELQVGYEHIAALGGLRKRSPDVPEALNAFWQNESFHNYADYATTEGFRSGLERLRELGHERPCAIMCAEAVWWRCHRRIIADHLIAASETVFHILGRGHIEPAHLTKEAVPGPGGTLVYPAAATLF</sequence>
<evidence type="ECO:0000313" key="2">
    <source>
        <dbReference type="Proteomes" id="UP000326202"/>
    </source>
</evidence>
<dbReference type="PIRSF" id="PIRSF024492">
    <property type="entry name" value="UCP024492"/>
    <property type="match status" value="1"/>
</dbReference>
<protein>
    <recommendedName>
        <fullName evidence="3">DNA repair protein</fullName>
    </recommendedName>
</protein>
<dbReference type="AlphaFoldDB" id="A0A5J6MHZ2"/>
<dbReference type="KEGG" id="htq:FRZ44_23840"/>
<accession>A0A5J6MHZ2</accession>
<dbReference type="PANTHER" id="PTHR39337">
    <property type="entry name" value="BLR5642 PROTEIN"/>
    <property type="match status" value="1"/>
</dbReference>
<organism evidence="1 2">
    <name type="scientific">Hypericibacter terrae</name>
    <dbReference type="NCBI Taxonomy" id="2602015"/>
    <lineage>
        <taxon>Bacteria</taxon>
        <taxon>Pseudomonadati</taxon>
        <taxon>Pseudomonadota</taxon>
        <taxon>Alphaproteobacteria</taxon>
        <taxon>Rhodospirillales</taxon>
        <taxon>Dongiaceae</taxon>
        <taxon>Hypericibacter</taxon>
    </lineage>
</organism>
<dbReference type="EMBL" id="CP042906">
    <property type="protein sequence ID" value="QEX17088.1"/>
    <property type="molecule type" value="Genomic_DNA"/>
</dbReference>
<dbReference type="InterPro" id="IPR014519">
    <property type="entry name" value="UCP024492"/>
</dbReference>
<keyword evidence="2" id="KW-1185">Reference proteome</keyword>
<reference evidence="1 2" key="1">
    <citation type="submission" date="2019-08" db="EMBL/GenBank/DDBJ databases">
        <title>Hyperibacter terrae gen. nov., sp. nov. and Hyperibacter viscosus sp. nov., two new members in the family Rhodospirillaceae isolated from the rhizosphere of Hypericum perforatum.</title>
        <authorList>
            <person name="Noviana Z."/>
        </authorList>
    </citation>
    <scope>NUCLEOTIDE SEQUENCE [LARGE SCALE GENOMIC DNA]</scope>
    <source>
        <strain evidence="1 2">R5913</strain>
    </source>
</reference>
<name>A0A5J6MHZ2_9PROT</name>
<dbReference type="InterPro" id="IPR007438">
    <property type="entry name" value="DUF488"/>
</dbReference>
<dbReference type="PANTHER" id="PTHR39337:SF1">
    <property type="entry name" value="BLR5642 PROTEIN"/>
    <property type="match status" value="1"/>
</dbReference>
<dbReference type="Pfam" id="PF04343">
    <property type="entry name" value="DUF488"/>
    <property type="match status" value="1"/>
</dbReference>